<feature type="coiled-coil region" evidence="1">
    <location>
        <begin position="284"/>
        <end position="311"/>
    </location>
</feature>
<dbReference type="AlphaFoldDB" id="F4A2C6"/>
<dbReference type="EMBL" id="CP002360">
    <property type="protein sequence ID" value="AEE96173.1"/>
    <property type="molecule type" value="Genomic_DNA"/>
</dbReference>
<feature type="coiled-coil region" evidence="1">
    <location>
        <begin position="207"/>
        <end position="234"/>
    </location>
</feature>
<evidence type="ECO:0000313" key="3">
    <source>
        <dbReference type="Proteomes" id="UP000008457"/>
    </source>
</evidence>
<dbReference type="HOGENOM" id="CLU_073844_0_1_9"/>
<protein>
    <submittedName>
        <fullName evidence="2">Uncharacterized protein</fullName>
    </submittedName>
</protein>
<proteinExistence type="predicted"/>
<name>F4A2C6_MAHA5</name>
<dbReference type="OrthoDB" id="3540923at2"/>
<organism evidence="2 3">
    <name type="scientific">Mahella australiensis (strain DSM 15567 / CIP 107919 / 50-1 BON)</name>
    <dbReference type="NCBI Taxonomy" id="697281"/>
    <lineage>
        <taxon>Bacteria</taxon>
        <taxon>Bacillati</taxon>
        <taxon>Bacillota</taxon>
        <taxon>Clostridia</taxon>
        <taxon>Thermoanaerobacterales</taxon>
        <taxon>Thermoanaerobacterales Family IV. Incertae Sedis</taxon>
        <taxon>Mahella</taxon>
    </lineage>
</organism>
<dbReference type="KEGG" id="mas:Mahau_0975"/>
<sequence length="316" mass="36709">MDSQNLSDIRYAIRALPTLKNRLERLERQIGEAEDNVVQLKEKYEQESRDIERLTDESFSAALLRLIGKYEGKLTKEMQEQLQAKNEYDKALDNVNQLKAERDELAKRIESLKNQQRTYEAELEKRKKWLIDNADSDSFKLYNDLDKQINALAKQLVETDEAIRAASRAAATAQEALQSLRSAEKWATYDVWTDNGIFSHMAKYNNIDQAQSLLNRLDSQLQDLRKELADVNLNLSAGFTTISRTTRAVDYWLDNIFTDLNVRSMIRNNQEYISNISGKIQSVISQLKRNKEKIESDIKRLEKNKEELLLTLNLDK</sequence>
<keyword evidence="1" id="KW-0175">Coiled coil</keyword>
<reference evidence="3" key="1">
    <citation type="submission" date="2010-11" db="EMBL/GenBank/DDBJ databases">
        <title>The complete genome of Mahella australiensis DSM 15567.</title>
        <authorList>
            <consortium name="US DOE Joint Genome Institute (JGI-PGF)"/>
            <person name="Lucas S."/>
            <person name="Copeland A."/>
            <person name="Lapidus A."/>
            <person name="Bruce D."/>
            <person name="Goodwin L."/>
            <person name="Pitluck S."/>
            <person name="Kyrpides N."/>
            <person name="Mavromatis K."/>
            <person name="Pagani I."/>
            <person name="Ivanova N."/>
            <person name="Teshima H."/>
            <person name="Brettin T."/>
            <person name="Detter J.C."/>
            <person name="Han C."/>
            <person name="Tapia R."/>
            <person name="Land M."/>
            <person name="Hauser L."/>
            <person name="Markowitz V."/>
            <person name="Cheng J.-F."/>
            <person name="Hugenholtz P."/>
            <person name="Woyke T."/>
            <person name="Wu D."/>
            <person name="Spring S."/>
            <person name="Pukall R."/>
            <person name="Steenblock K."/>
            <person name="Schneider S."/>
            <person name="Klenk H.-P."/>
            <person name="Eisen J.A."/>
        </authorList>
    </citation>
    <scope>NUCLEOTIDE SEQUENCE [LARGE SCALE GENOMIC DNA]</scope>
    <source>
        <strain evidence="3">DSM 15567 / CIP 107919 / 50-1 BON</strain>
    </source>
</reference>
<reference evidence="2 3" key="2">
    <citation type="journal article" date="2011" name="Stand. Genomic Sci.">
        <title>Complete genome sequence of Mahella australiensis type strain (50-1 BON).</title>
        <authorList>
            <person name="Sikorski J."/>
            <person name="Teshima H."/>
            <person name="Nolan M."/>
            <person name="Lucas S."/>
            <person name="Hammon N."/>
            <person name="Deshpande S."/>
            <person name="Cheng J.F."/>
            <person name="Pitluck S."/>
            <person name="Liolios K."/>
            <person name="Pagani I."/>
            <person name="Ivanova N."/>
            <person name="Huntemann M."/>
            <person name="Mavromatis K."/>
            <person name="Ovchinikova G."/>
            <person name="Pati A."/>
            <person name="Tapia R."/>
            <person name="Han C."/>
            <person name="Goodwin L."/>
            <person name="Chen A."/>
            <person name="Palaniappan K."/>
            <person name="Land M."/>
            <person name="Hauser L."/>
            <person name="Ngatchou-Djao O.D."/>
            <person name="Rohde M."/>
            <person name="Pukall R."/>
            <person name="Spring S."/>
            <person name="Abt B."/>
            <person name="Goker M."/>
            <person name="Detter J.C."/>
            <person name="Woyke T."/>
            <person name="Bristow J."/>
            <person name="Markowitz V."/>
            <person name="Hugenholtz P."/>
            <person name="Eisen J.A."/>
            <person name="Kyrpides N.C."/>
            <person name="Klenk H.P."/>
            <person name="Lapidus A."/>
        </authorList>
    </citation>
    <scope>NUCLEOTIDE SEQUENCE [LARGE SCALE GENOMIC DNA]</scope>
    <source>
        <strain evidence="3">DSM 15567 / CIP 107919 / 50-1 BON</strain>
    </source>
</reference>
<evidence type="ECO:0000313" key="2">
    <source>
        <dbReference type="EMBL" id="AEE96173.1"/>
    </source>
</evidence>
<dbReference type="Proteomes" id="UP000008457">
    <property type="component" value="Chromosome"/>
</dbReference>
<keyword evidence="3" id="KW-1185">Reference proteome</keyword>
<dbReference type="eggNOG" id="COG1196">
    <property type="taxonomic scope" value="Bacteria"/>
</dbReference>
<gene>
    <name evidence="2" type="ordered locus">Mahau_0975</name>
</gene>
<accession>F4A2C6</accession>
<feature type="coiled-coil region" evidence="1">
    <location>
        <begin position="9"/>
        <end position="183"/>
    </location>
</feature>
<evidence type="ECO:0000256" key="1">
    <source>
        <dbReference type="SAM" id="Coils"/>
    </source>
</evidence>
<dbReference type="RefSeq" id="WP_013780603.1">
    <property type="nucleotide sequence ID" value="NC_015520.1"/>
</dbReference>
<dbReference type="STRING" id="697281.Mahau_0975"/>